<keyword evidence="10" id="KW-1185">Reference proteome</keyword>
<feature type="chain" id="PRO_5038886693" description="phospholipase D" evidence="7">
    <location>
        <begin position="29"/>
        <end position="355"/>
    </location>
</feature>
<evidence type="ECO:0000256" key="5">
    <source>
        <dbReference type="ARBA" id="ARBA00022963"/>
    </source>
</evidence>
<feature type="domain" description="Phospholipase D-like" evidence="8">
    <location>
        <begin position="207"/>
        <end position="319"/>
    </location>
</feature>
<organism evidence="9 10">
    <name type="scientific">Actinospica acidithermotolerans</name>
    <dbReference type="NCBI Taxonomy" id="2828514"/>
    <lineage>
        <taxon>Bacteria</taxon>
        <taxon>Bacillati</taxon>
        <taxon>Actinomycetota</taxon>
        <taxon>Actinomycetes</taxon>
        <taxon>Catenulisporales</taxon>
        <taxon>Actinospicaceae</taxon>
        <taxon>Actinospica</taxon>
    </lineage>
</organism>
<dbReference type="PANTHER" id="PTHR43856:SF1">
    <property type="entry name" value="MITOCHONDRIAL CARDIOLIPIN HYDROLASE"/>
    <property type="match status" value="1"/>
</dbReference>
<dbReference type="GO" id="GO:0016042">
    <property type="term" value="P:lipid catabolic process"/>
    <property type="evidence" value="ECO:0007669"/>
    <property type="project" value="UniProtKB-KW"/>
</dbReference>
<accession>A0A941IJS5</accession>
<evidence type="ECO:0000256" key="4">
    <source>
        <dbReference type="ARBA" id="ARBA00022801"/>
    </source>
</evidence>
<evidence type="ECO:0000256" key="2">
    <source>
        <dbReference type="ARBA" id="ARBA00008664"/>
    </source>
</evidence>
<comment type="similarity">
    <text evidence="2">Belongs to the phospholipase D family.</text>
</comment>
<evidence type="ECO:0000256" key="7">
    <source>
        <dbReference type="SAM" id="SignalP"/>
    </source>
</evidence>
<dbReference type="InterPro" id="IPR051406">
    <property type="entry name" value="PLD_domain"/>
</dbReference>
<dbReference type="GO" id="GO:0016891">
    <property type="term" value="F:RNA endonuclease activity producing 5'-phosphomonoesters, hydrolytic mechanism"/>
    <property type="evidence" value="ECO:0007669"/>
    <property type="project" value="TreeGrafter"/>
</dbReference>
<dbReference type="RefSeq" id="WP_212518540.1">
    <property type="nucleotide sequence ID" value="NZ_JAGSOH010000033.1"/>
</dbReference>
<dbReference type="GO" id="GO:0004630">
    <property type="term" value="F:phospholipase D activity"/>
    <property type="evidence" value="ECO:0007669"/>
    <property type="project" value="UniProtKB-EC"/>
</dbReference>
<keyword evidence="6" id="KW-0443">Lipid metabolism</keyword>
<feature type="domain" description="Phospholipase D-like" evidence="8">
    <location>
        <begin position="58"/>
        <end position="181"/>
    </location>
</feature>
<dbReference type="Gene3D" id="3.30.870.10">
    <property type="entry name" value="Endonuclease Chain A"/>
    <property type="match status" value="2"/>
</dbReference>
<protein>
    <recommendedName>
        <fullName evidence="3">phospholipase D</fullName>
        <ecNumber evidence="3">3.1.4.4</ecNumber>
    </recommendedName>
</protein>
<keyword evidence="4" id="KW-0378">Hydrolase</keyword>
<feature type="signal peptide" evidence="7">
    <location>
        <begin position="1"/>
        <end position="28"/>
    </location>
</feature>
<name>A0A941IJS5_9ACTN</name>
<keyword evidence="5" id="KW-0442">Lipid degradation</keyword>
<dbReference type="Pfam" id="PF13091">
    <property type="entry name" value="PLDc_2"/>
    <property type="match status" value="2"/>
</dbReference>
<evidence type="ECO:0000313" key="9">
    <source>
        <dbReference type="EMBL" id="MBR7827398.1"/>
    </source>
</evidence>
<evidence type="ECO:0000256" key="6">
    <source>
        <dbReference type="ARBA" id="ARBA00023098"/>
    </source>
</evidence>
<proteinExistence type="inferred from homology"/>
<evidence type="ECO:0000259" key="8">
    <source>
        <dbReference type="Pfam" id="PF13091"/>
    </source>
</evidence>
<evidence type="ECO:0000313" key="10">
    <source>
        <dbReference type="Proteomes" id="UP000676325"/>
    </source>
</evidence>
<comment type="catalytic activity">
    <reaction evidence="1">
        <text>a 1,2-diacyl-sn-glycero-3-phosphocholine + H2O = a 1,2-diacyl-sn-glycero-3-phosphate + choline + H(+)</text>
        <dbReference type="Rhea" id="RHEA:14445"/>
        <dbReference type="ChEBI" id="CHEBI:15354"/>
        <dbReference type="ChEBI" id="CHEBI:15377"/>
        <dbReference type="ChEBI" id="CHEBI:15378"/>
        <dbReference type="ChEBI" id="CHEBI:57643"/>
        <dbReference type="ChEBI" id="CHEBI:58608"/>
        <dbReference type="EC" id="3.1.4.4"/>
    </reaction>
</comment>
<dbReference type="Proteomes" id="UP000676325">
    <property type="component" value="Unassembled WGS sequence"/>
</dbReference>
<dbReference type="SUPFAM" id="SSF56024">
    <property type="entry name" value="Phospholipase D/nuclease"/>
    <property type="match status" value="2"/>
</dbReference>
<sequence length="355" mass="38428">MRLKHTRLAAAAVAGILTVSLGTATAQAGAAADCGPGGEFANHTLLVFPGSHQPVYDFVDSAKRSIELTMYELDDSTMEADLVAAAQRGVDVRVILDGRVGPGSRYYQPGYDELKAGGVNVVWSNPAYYYTHQKTLTVDGRESLIMTGNLDSYWYNSDRDYALFDANPQDVRAIEQTFDADFAHEPITPGAGRGDLVWSPTTSEDRILDVIDGAHRTLLVEQEEMYDTDVINALVAAAQRGVQVKLAIIDECGLYPYLNQLLAAGVQIALNNTGTDTLYSHAKAFLADYGQWDERAELGSINISNTSLTENRELGIVLDAFGPRDAQVLDTLDNVISGDFNNGQVYTATTDPSCG</sequence>
<dbReference type="InterPro" id="IPR025202">
    <property type="entry name" value="PLD-like_dom"/>
</dbReference>
<dbReference type="PANTHER" id="PTHR43856">
    <property type="entry name" value="CARDIOLIPIN HYDROLASE"/>
    <property type="match status" value="1"/>
</dbReference>
<evidence type="ECO:0000256" key="3">
    <source>
        <dbReference type="ARBA" id="ARBA00012027"/>
    </source>
</evidence>
<reference evidence="9" key="1">
    <citation type="submission" date="2021-04" db="EMBL/GenBank/DDBJ databases">
        <title>Genome based classification of Actinospica acidithermotolerans sp. nov., an actinobacterium isolated from an Indonesian hot spring.</title>
        <authorList>
            <person name="Kusuma A.B."/>
            <person name="Putra K.E."/>
            <person name="Nafisah S."/>
            <person name="Loh J."/>
            <person name="Nouioui I."/>
            <person name="Goodfellow M."/>
        </authorList>
    </citation>
    <scope>NUCLEOTIDE SEQUENCE</scope>
    <source>
        <strain evidence="9">MGRD01-02</strain>
    </source>
</reference>
<gene>
    <name evidence="9" type="ORF">KDK95_13855</name>
</gene>
<comment type="caution">
    <text evidence="9">The sequence shown here is derived from an EMBL/GenBank/DDBJ whole genome shotgun (WGS) entry which is preliminary data.</text>
</comment>
<dbReference type="EC" id="3.1.4.4" evidence="3"/>
<keyword evidence="7" id="KW-0732">Signal</keyword>
<evidence type="ECO:0000256" key="1">
    <source>
        <dbReference type="ARBA" id="ARBA00000798"/>
    </source>
</evidence>
<dbReference type="AlphaFoldDB" id="A0A941IJS5"/>
<dbReference type="EMBL" id="JAGSOH010000033">
    <property type="protein sequence ID" value="MBR7827398.1"/>
    <property type="molecule type" value="Genomic_DNA"/>
</dbReference>